<name>W3WGM3_PESFW</name>
<keyword evidence="1" id="KW-0560">Oxidoreductase</keyword>
<dbReference type="OrthoDB" id="310895at2759"/>
<dbReference type="eggNOG" id="KOG2450">
    <property type="taxonomic scope" value="Eukaryota"/>
</dbReference>
<dbReference type="InterPro" id="IPR015590">
    <property type="entry name" value="Aldehyde_DH_dom"/>
</dbReference>
<dbReference type="InterPro" id="IPR016161">
    <property type="entry name" value="Ald_DH/histidinol_DH"/>
</dbReference>
<gene>
    <name evidence="3" type="ORF">PFICI_15346</name>
</gene>
<dbReference type="InterPro" id="IPR016162">
    <property type="entry name" value="Ald_DH_N"/>
</dbReference>
<evidence type="ECO:0000256" key="1">
    <source>
        <dbReference type="ARBA" id="ARBA00023002"/>
    </source>
</evidence>
<evidence type="ECO:0000313" key="3">
    <source>
        <dbReference type="EMBL" id="ETS72954.1"/>
    </source>
</evidence>
<evidence type="ECO:0000259" key="2">
    <source>
        <dbReference type="Pfam" id="PF00171"/>
    </source>
</evidence>
<dbReference type="KEGG" id="pfy:PFICI_15346"/>
<dbReference type="InterPro" id="IPR050740">
    <property type="entry name" value="Aldehyde_DH_Superfamily"/>
</dbReference>
<reference evidence="4" key="1">
    <citation type="journal article" date="2015" name="BMC Genomics">
        <title>Genomic and transcriptomic analysis of the endophytic fungus Pestalotiopsis fici reveals its lifestyle and high potential for synthesis of natural products.</title>
        <authorList>
            <person name="Wang X."/>
            <person name="Zhang X."/>
            <person name="Liu L."/>
            <person name="Xiang M."/>
            <person name="Wang W."/>
            <person name="Sun X."/>
            <person name="Che Y."/>
            <person name="Guo L."/>
            <person name="Liu G."/>
            <person name="Guo L."/>
            <person name="Wang C."/>
            <person name="Yin W.B."/>
            <person name="Stadler M."/>
            <person name="Zhang X."/>
            <person name="Liu X."/>
        </authorList>
    </citation>
    <scope>NUCLEOTIDE SEQUENCE [LARGE SCALE GENOMIC DNA]</scope>
    <source>
        <strain evidence="4">W106-1 / CGMCC3.15140</strain>
    </source>
</reference>
<dbReference type="GO" id="GO:0004777">
    <property type="term" value="F:succinate-semialdehyde dehydrogenase (NAD+) activity"/>
    <property type="evidence" value="ECO:0007669"/>
    <property type="project" value="TreeGrafter"/>
</dbReference>
<dbReference type="STRING" id="1229662.W3WGM3"/>
<dbReference type="Pfam" id="PF00171">
    <property type="entry name" value="Aldedh"/>
    <property type="match status" value="1"/>
</dbReference>
<protein>
    <recommendedName>
        <fullName evidence="2">Aldehyde dehydrogenase domain-containing protein</fullName>
    </recommendedName>
</protein>
<dbReference type="GO" id="GO:0009450">
    <property type="term" value="P:gamma-aminobutyric acid catabolic process"/>
    <property type="evidence" value="ECO:0007669"/>
    <property type="project" value="TreeGrafter"/>
</dbReference>
<dbReference type="InterPro" id="IPR016163">
    <property type="entry name" value="Ald_DH_C"/>
</dbReference>
<dbReference type="RefSeq" id="XP_007842118.1">
    <property type="nucleotide sequence ID" value="XM_007843927.1"/>
</dbReference>
<evidence type="ECO:0000313" key="4">
    <source>
        <dbReference type="Proteomes" id="UP000030651"/>
    </source>
</evidence>
<dbReference type="Gene3D" id="3.40.309.10">
    <property type="entry name" value="Aldehyde Dehydrogenase, Chain A, domain 2"/>
    <property type="match status" value="1"/>
</dbReference>
<sequence>MASEIVPLIINGENITTFGSLQPSVLVPSDETRGPQETVALGATPELCLKAVESCETAFSKWRKTSPLERRALFSRLASLLKDNQKTISEVIQKELGCSEKWALINLGDAIGIAEHIASLVTSGVLSGSVPESSASGSCAVVLKEPLGVVLGIAPWNAPLILGLRAVAAAVAAGNTAILKGSELSARTHCLIAHLFREAGFPPGVVNFLVHKPEDAAICYEAIISHPAVRKCNFTGSTIVGKSIATRAAAHLKPVLLELGGKNHAIVLEDADLEHAAEEVLVGAFLNSGQICMSTDLVWVHNSVKQDFLSILRTKITGISSSEVTKVINSKSDSRVKALVDDARLKGANVVAGSEGATVLENVTTEMDFWSTESFGPLVGVRGFDYESECVAGVNGSDYGLSAAIFTKSHFKGFNLGRTLSVGAVHINAMTVHDEPTLPHGGYKASGYGRFGGVWAFEEFLQTKTIITNP</sequence>
<dbReference type="Proteomes" id="UP000030651">
    <property type="component" value="Unassembled WGS sequence"/>
</dbReference>
<dbReference type="Gene3D" id="3.40.605.10">
    <property type="entry name" value="Aldehyde Dehydrogenase, Chain A, domain 1"/>
    <property type="match status" value="1"/>
</dbReference>
<accession>W3WGM3</accession>
<dbReference type="HOGENOM" id="CLU_005391_1_0_1"/>
<proteinExistence type="predicted"/>
<keyword evidence="4" id="KW-1185">Reference proteome</keyword>
<dbReference type="SUPFAM" id="SSF53720">
    <property type="entry name" value="ALDH-like"/>
    <property type="match status" value="1"/>
</dbReference>
<dbReference type="OMA" id="FYTIESF"/>
<dbReference type="EMBL" id="KI912125">
    <property type="protein sequence ID" value="ETS72954.1"/>
    <property type="molecule type" value="Genomic_DNA"/>
</dbReference>
<feature type="domain" description="Aldehyde dehydrogenase" evidence="2">
    <location>
        <begin position="43"/>
        <end position="466"/>
    </location>
</feature>
<dbReference type="PANTHER" id="PTHR43353">
    <property type="entry name" value="SUCCINATE-SEMIALDEHYDE DEHYDROGENASE, MITOCHONDRIAL"/>
    <property type="match status" value="1"/>
</dbReference>
<dbReference type="GeneID" id="19280359"/>
<organism evidence="3 4">
    <name type="scientific">Pestalotiopsis fici (strain W106-1 / CGMCC3.15140)</name>
    <dbReference type="NCBI Taxonomy" id="1229662"/>
    <lineage>
        <taxon>Eukaryota</taxon>
        <taxon>Fungi</taxon>
        <taxon>Dikarya</taxon>
        <taxon>Ascomycota</taxon>
        <taxon>Pezizomycotina</taxon>
        <taxon>Sordariomycetes</taxon>
        <taxon>Xylariomycetidae</taxon>
        <taxon>Amphisphaeriales</taxon>
        <taxon>Sporocadaceae</taxon>
        <taxon>Pestalotiopsis</taxon>
    </lineage>
</organism>
<dbReference type="PANTHER" id="PTHR43353:SF6">
    <property type="entry name" value="CYTOPLASMIC ALDEHYDE DEHYDROGENASE (EUROFUNG)"/>
    <property type="match status" value="1"/>
</dbReference>
<dbReference type="InParanoid" id="W3WGM3"/>
<dbReference type="AlphaFoldDB" id="W3WGM3"/>